<dbReference type="GO" id="GO:0009279">
    <property type="term" value="C:cell outer membrane"/>
    <property type="evidence" value="ECO:0007669"/>
    <property type="project" value="UniProtKB-SubCell"/>
</dbReference>
<dbReference type="InterPro" id="IPR003423">
    <property type="entry name" value="OMP_efflux"/>
</dbReference>
<dbReference type="SUPFAM" id="SSF56954">
    <property type="entry name" value="Outer membrane efflux proteins (OEP)"/>
    <property type="match status" value="1"/>
</dbReference>
<dbReference type="RefSeq" id="WP_058478892.1">
    <property type="nucleotide sequence ID" value="NZ_CAAAIQ010000028.1"/>
</dbReference>
<gene>
    <name evidence="8" type="ORF">Lwal_0011</name>
</gene>
<comment type="caution">
    <text evidence="8">The sequence shown here is derived from an EMBL/GenBank/DDBJ whole genome shotgun (WGS) entry which is preliminary data.</text>
</comment>
<keyword evidence="5" id="KW-0812">Transmembrane</keyword>
<dbReference type="EMBL" id="LNZB01000001">
    <property type="protein sequence ID" value="KTD83103.1"/>
    <property type="molecule type" value="Genomic_DNA"/>
</dbReference>
<keyword evidence="6" id="KW-0472">Membrane</keyword>
<dbReference type="Proteomes" id="UP000054729">
    <property type="component" value="Unassembled WGS sequence"/>
</dbReference>
<dbReference type="GO" id="GO:0015562">
    <property type="term" value="F:efflux transmembrane transporter activity"/>
    <property type="evidence" value="ECO:0007669"/>
    <property type="project" value="InterPro"/>
</dbReference>
<dbReference type="STRING" id="66969.Lwal_0011"/>
<name>A0A0W1AP45_9GAMM</name>
<evidence type="ECO:0000256" key="7">
    <source>
        <dbReference type="ARBA" id="ARBA00023237"/>
    </source>
</evidence>
<evidence type="ECO:0000256" key="6">
    <source>
        <dbReference type="ARBA" id="ARBA00023136"/>
    </source>
</evidence>
<comment type="subcellular location">
    <subcellularLocation>
        <location evidence="1">Cell outer membrane</location>
    </subcellularLocation>
</comment>
<dbReference type="GO" id="GO:0015288">
    <property type="term" value="F:porin activity"/>
    <property type="evidence" value="ECO:0007669"/>
    <property type="project" value="TreeGrafter"/>
</dbReference>
<dbReference type="OrthoDB" id="9813458at2"/>
<evidence type="ECO:0000256" key="4">
    <source>
        <dbReference type="ARBA" id="ARBA00022452"/>
    </source>
</evidence>
<keyword evidence="4" id="KW-1134">Transmembrane beta strand</keyword>
<evidence type="ECO:0000313" key="9">
    <source>
        <dbReference type="Proteomes" id="UP000054729"/>
    </source>
</evidence>
<dbReference type="PANTHER" id="PTHR30026">
    <property type="entry name" value="OUTER MEMBRANE PROTEIN TOLC"/>
    <property type="match status" value="1"/>
</dbReference>
<keyword evidence="3" id="KW-0813">Transport</keyword>
<evidence type="ECO:0000256" key="5">
    <source>
        <dbReference type="ARBA" id="ARBA00022692"/>
    </source>
</evidence>
<dbReference type="AlphaFoldDB" id="A0A0W1AP45"/>
<evidence type="ECO:0000256" key="3">
    <source>
        <dbReference type="ARBA" id="ARBA00022448"/>
    </source>
</evidence>
<evidence type="ECO:0000313" key="8">
    <source>
        <dbReference type="EMBL" id="KTD83103.1"/>
    </source>
</evidence>
<dbReference type="PANTHER" id="PTHR30026:SF20">
    <property type="entry name" value="OUTER MEMBRANE PROTEIN TOLC"/>
    <property type="match status" value="1"/>
</dbReference>
<protein>
    <submittedName>
        <fullName evidence="8">Outer membrane protein TolC</fullName>
    </submittedName>
</protein>
<keyword evidence="9" id="KW-1185">Reference proteome</keyword>
<dbReference type="InterPro" id="IPR010130">
    <property type="entry name" value="T1SS_OMP_TolC"/>
</dbReference>
<dbReference type="PATRIC" id="fig|66969.6.peg.11"/>
<accession>A0A0W1AP45</accession>
<dbReference type="NCBIfam" id="TIGR01844">
    <property type="entry name" value="type_I_sec_TolC"/>
    <property type="match status" value="1"/>
</dbReference>
<dbReference type="GO" id="GO:1990281">
    <property type="term" value="C:efflux pump complex"/>
    <property type="evidence" value="ECO:0007669"/>
    <property type="project" value="TreeGrafter"/>
</dbReference>
<evidence type="ECO:0000256" key="1">
    <source>
        <dbReference type="ARBA" id="ARBA00004442"/>
    </source>
</evidence>
<dbReference type="InterPro" id="IPR051906">
    <property type="entry name" value="TolC-like"/>
</dbReference>
<keyword evidence="7" id="KW-0998">Cell outer membrane</keyword>
<proteinExistence type="inferred from homology"/>
<reference evidence="8 9" key="1">
    <citation type="submission" date="2015-11" db="EMBL/GenBank/DDBJ databases">
        <title>Genomic analysis of 38 Legionella species identifies large and diverse effector repertoires.</title>
        <authorList>
            <person name="Burstein D."/>
            <person name="Amaro F."/>
            <person name="Zusman T."/>
            <person name="Lifshitz Z."/>
            <person name="Cohen O."/>
            <person name="Gilbert J.A."/>
            <person name="Pupko T."/>
            <person name="Shuman H.A."/>
            <person name="Segal G."/>
        </authorList>
    </citation>
    <scope>NUCLEOTIDE SEQUENCE [LARGE SCALE GENOMIC DNA]</scope>
    <source>
        <strain evidence="8 9">ATCC 51914</strain>
    </source>
</reference>
<comment type="similarity">
    <text evidence="2">Belongs to the outer membrane factor (OMF) (TC 1.B.17) family.</text>
</comment>
<dbReference type="Gene3D" id="1.20.1600.10">
    <property type="entry name" value="Outer membrane efflux proteins (OEP)"/>
    <property type="match status" value="1"/>
</dbReference>
<evidence type="ECO:0000256" key="2">
    <source>
        <dbReference type="ARBA" id="ARBA00007613"/>
    </source>
</evidence>
<organism evidence="8 9">
    <name type="scientific">Legionella waltersii</name>
    <dbReference type="NCBI Taxonomy" id="66969"/>
    <lineage>
        <taxon>Bacteria</taxon>
        <taxon>Pseudomonadati</taxon>
        <taxon>Pseudomonadota</taxon>
        <taxon>Gammaproteobacteria</taxon>
        <taxon>Legionellales</taxon>
        <taxon>Legionellaceae</taxon>
        <taxon>Legionella</taxon>
    </lineage>
</organism>
<sequence length="460" mass="51325">MAKECLKFIRYLIFLIISAHSYASDLLAVFQKAVESDPTYLEVVEETLANEENIAINRSVLLPNVSAQVFGRKDFFRSKGASTDNDILPPKSIFTTFQPQLSVSQTIFNFAHLAKLHGAQLSAKQANAKLNVAFQNLLIRVAQAYFNVLQDEDNLRYHRASKQSFAKQLYQARQLQQAGKATLTDVYTAESAYGTAKSGYINAKTKLAIDKDFLTTITGEYINNLAKLKLNFPLISPKPQKINEWVNTAKQQNWDIKANLYGLQAARELIKQNVSENLPDLKLRLSSLYNTSNSTGSSFLAAPGTSKKTDNVVAINLNIPIVSGGLTVAKTRQAQFKYKAAYQNLENSYRNTVFSTRKNYLNIVADIGKLKNDIITLKSAKSSLHGLKTRYNAGSGNIVDVLIQQEKVLKAQSENAANKYSYIMNYLSLKQSIGTLSITDLHIVNSWLITEKISKKLIDK</sequence>
<dbReference type="Pfam" id="PF02321">
    <property type="entry name" value="OEP"/>
    <property type="match status" value="2"/>
</dbReference>